<sequence>MPNIDLSTYEQNGKVTSISDWMQANGLDRKSHWSEILEVLHSELMNNRKQSGGEFTFTYVYIPDNRSLEGHDLIVHPNEKINKEELIQSATNSLGKPVPLKDVSVTINGEPLEDGYLTKQTGDFTIMYSYHDPYSLQERNTQSLLHVLPLKKQIRQKEQKNKKKACQKKNNKWLMQFLQQGK</sequence>
<reference evidence="1 2" key="1">
    <citation type="submission" date="2013-06" db="EMBL/GenBank/DDBJ databases">
        <authorList>
            <person name="Weinstock G."/>
            <person name="Sodergren E."/>
            <person name="Lobos E.A."/>
            <person name="Fulton L."/>
            <person name="Fulton R."/>
            <person name="Courtney L."/>
            <person name="Fronick C."/>
            <person name="O'Laughlin M."/>
            <person name="Godfrey J."/>
            <person name="Wilson R.M."/>
            <person name="Miner T."/>
            <person name="Farmer C."/>
            <person name="Delehaunty K."/>
            <person name="Cordes M."/>
            <person name="Minx P."/>
            <person name="Tomlinson C."/>
            <person name="Chen J."/>
            <person name="Wollam A."/>
            <person name="Pepin K.H."/>
            <person name="Bhonagiri V."/>
            <person name="Zhang X."/>
            <person name="Warren W."/>
            <person name="Mitreva M."/>
            <person name="Mardis E.R."/>
            <person name="Wilson R.K."/>
        </authorList>
    </citation>
    <scope>NUCLEOTIDE SEQUENCE [LARGE SCALE GENOMIC DNA]</scope>
    <source>
        <strain evidence="1 2">SD2A-2</strain>
    </source>
</reference>
<evidence type="ECO:0000313" key="1">
    <source>
        <dbReference type="EMBL" id="EPI10357.1"/>
    </source>
</evidence>
<dbReference type="AlphaFoldDB" id="A0AB73A7G9"/>
<accession>A0AB73A7G9</accession>
<name>A0AB73A7G9_ENTFC</name>
<dbReference type="Proteomes" id="UP000014622">
    <property type="component" value="Unassembled WGS sequence"/>
</dbReference>
<organism evidence="1 2">
    <name type="scientific">Enterococcus faecium SD2A-2</name>
    <dbReference type="NCBI Taxonomy" id="1244154"/>
    <lineage>
        <taxon>Bacteria</taxon>
        <taxon>Bacillati</taxon>
        <taxon>Bacillota</taxon>
        <taxon>Bacilli</taxon>
        <taxon>Lactobacillales</taxon>
        <taxon>Enterococcaceae</taxon>
        <taxon>Enterococcus</taxon>
    </lineage>
</organism>
<proteinExistence type="predicted"/>
<comment type="caution">
    <text evidence="1">The sequence shown here is derived from an EMBL/GenBank/DDBJ whole genome shotgun (WGS) entry which is preliminary data.</text>
</comment>
<dbReference type="EMBL" id="ATIT01000114">
    <property type="protein sequence ID" value="EPI10357.1"/>
    <property type="molecule type" value="Genomic_DNA"/>
</dbReference>
<gene>
    <name evidence="1" type="ORF">D356_02097</name>
</gene>
<evidence type="ECO:0000313" key="2">
    <source>
        <dbReference type="Proteomes" id="UP000014622"/>
    </source>
</evidence>
<protein>
    <submittedName>
        <fullName evidence="1">Uncharacterized protein</fullName>
    </submittedName>
</protein>